<evidence type="ECO:0000256" key="11">
    <source>
        <dbReference type="ARBA" id="ARBA00022741"/>
    </source>
</evidence>
<evidence type="ECO:0000256" key="10">
    <source>
        <dbReference type="ARBA" id="ARBA00022729"/>
    </source>
</evidence>
<evidence type="ECO:0000256" key="9">
    <source>
        <dbReference type="ARBA" id="ARBA00022692"/>
    </source>
</evidence>
<evidence type="ECO:0000256" key="19">
    <source>
        <dbReference type="ARBA" id="ARBA00023242"/>
    </source>
</evidence>
<evidence type="ECO:0000256" key="3">
    <source>
        <dbReference type="ARBA" id="ARBA00004496"/>
    </source>
</evidence>
<keyword evidence="27" id="KW-1185">Reference proteome</keyword>
<evidence type="ECO:0000256" key="22">
    <source>
        <dbReference type="ARBA" id="ARBA00071256"/>
    </source>
</evidence>
<evidence type="ECO:0000256" key="17">
    <source>
        <dbReference type="ARBA" id="ARBA00023170"/>
    </source>
</evidence>
<dbReference type="AlphaFoldDB" id="A0A6P3IQQ3"/>
<dbReference type="GO" id="GO:0005634">
    <property type="term" value="C:nucleus"/>
    <property type="evidence" value="ECO:0007669"/>
    <property type="project" value="UniProtKB-SubCell"/>
</dbReference>
<name>A0A6P3IQQ3_BISBB</name>
<dbReference type="InterPro" id="IPR008266">
    <property type="entry name" value="Tyr_kinase_AS"/>
</dbReference>
<keyword evidence="18" id="KW-0325">Glycoprotein</keyword>
<dbReference type="Gene3D" id="1.10.510.10">
    <property type="entry name" value="Transferase(Phosphotransferase) domain 1"/>
    <property type="match status" value="1"/>
</dbReference>
<keyword evidence="5" id="KW-0963">Cytoplasm</keyword>
<dbReference type="SMART" id="SM00469">
    <property type="entry name" value="WIF"/>
    <property type="match status" value="1"/>
</dbReference>
<dbReference type="InterPro" id="IPR050122">
    <property type="entry name" value="RTK"/>
</dbReference>
<feature type="compositionally biased region" description="Basic and acidic residues" evidence="23">
    <location>
        <begin position="1"/>
        <end position="13"/>
    </location>
</feature>
<feature type="compositionally biased region" description="Gly residues" evidence="23">
    <location>
        <begin position="115"/>
        <end position="128"/>
    </location>
</feature>
<keyword evidence="15 24" id="KW-0472">Membrane</keyword>
<evidence type="ECO:0000259" key="25">
    <source>
        <dbReference type="PROSITE" id="PS50011"/>
    </source>
</evidence>
<keyword evidence="8" id="KW-0879">Wnt signaling pathway</keyword>
<dbReference type="FunFam" id="3.30.200.20:FF:000218">
    <property type="entry name" value="Tyrosine-protein kinase RYK"/>
    <property type="match status" value="1"/>
</dbReference>
<keyword evidence="14 24" id="KW-1133">Transmembrane helix</keyword>
<dbReference type="GO" id="GO:0007409">
    <property type="term" value="P:axonogenesis"/>
    <property type="evidence" value="ECO:0007669"/>
    <property type="project" value="TreeGrafter"/>
</dbReference>
<evidence type="ECO:0000256" key="20">
    <source>
        <dbReference type="ARBA" id="ARBA00053095"/>
    </source>
</evidence>
<evidence type="ECO:0000313" key="27">
    <source>
        <dbReference type="Proteomes" id="UP000515208"/>
    </source>
</evidence>
<dbReference type="GO" id="GO:0005737">
    <property type="term" value="C:cytoplasm"/>
    <property type="evidence" value="ECO:0007669"/>
    <property type="project" value="UniProtKB-SubCell"/>
</dbReference>
<dbReference type="GeneID" id="105001870"/>
<keyword evidence="17" id="KW-0675">Receptor</keyword>
<dbReference type="GO" id="GO:0005524">
    <property type="term" value="F:ATP binding"/>
    <property type="evidence" value="ECO:0007669"/>
    <property type="project" value="UniProtKB-KW"/>
</dbReference>
<evidence type="ECO:0000256" key="15">
    <source>
        <dbReference type="ARBA" id="ARBA00023136"/>
    </source>
</evidence>
<evidence type="ECO:0000256" key="6">
    <source>
        <dbReference type="ARBA" id="ARBA00022553"/>
    </source>
</evidence>
<evidence type="ECO:0000256" key="5">
    <source>
        <dbReference type="ARBA" id="ARBA00022490"/>
    </source>
</evidence>
<keyword evidence="6" id="KW-0597">Phosphoprotein</keyword>
<evidence type="ECO:0000256" key="14">
    <source>
        <dbReference type="ARBA" id="ARBA00022989"/>
    </source>
</evidence>
<dbReference type="KEGG" id="bbis:105001870"/>
<dbReference type="EC" id="2.7.10.1" evidence="4"/>
<gene>
    <name evidence="28" type="primary">RYK</name>
</gene>
<feature type="domain" description="Protein kinase" evidence="25">
    <location>
        <begin position="591"/>
        <end position="864"/>
    </location>
</feature>
<dbReference type="GO" id="GO:0051897">
    <property type="term" value="P:positive regulation of phosphatidylinositol 3-kinase/protein kinase B signal transduction"/>
    <property type="evidence" value="ECO:0007669"/>
    <property type="project" value="TreeGrafter"/>
</dbReference>
<dbReference type="GO" id="GO:0004714">
    <property type="term" value="F:transmembrane receptor protein tyrosine kinase activity"/>
    <property type="evidence" value="ECO:0007669"/>
    <property type="project" value="UniProtKB-EC"/>
</dbReference>
<dbReference type="PROSITE" id="PS50011">
    <property type="entry name" value="PROTEIN_KINASE_DOM"/>
    <property type="match status" value="1"/>
</dbReference>
<evidence type="ECO:0000256" key="4">
    <source>
        <dbReference type="ARBA" id="ARBA00011902"/>
    </source>
</evidence>
<dbReference type="OrthoDB" id="4062651at2759"/>
<keyword evidence="7" id="KW-0808">Transferase</keyword>
<reference evidence="28" key="1">
    <citation type="submission" date="2025-08" db="UniProtKB">
        <authorList>
            <consortium name="RefSeq"/>
        </authorList>
    </citation>
    <scope>IDENTIFICATION</scope>
    <source>
        <tissue evidence="28">Blood</tissue>
    </source>
</reference>
<dbReference type="Gene3D" id="2.60.40.2170">
    <property type="entry name" value="Wnt, WIF domain"/>
    <property type="match status" value="1"/>
</dbReference>
<accession>A0A6P3IQQ3</accession>
<feature type="domain" description="WIF" evidence="26">
    <location>
        <begin position="327"/>
        <end position="455"/>
    </location>
</feature>
<dbReference type="GO" id="GO:0005886">
    <property type="term" value="C:plasma membrane"/>
    <property type="evidence" value="ECO:0007669"/>
    <property type="project" value="TreeGrafter"/>
</dbReference>
<proteinExistence type="predicted"/>
<organism evidence="27 28">
    <name type="scientific">Bison bison bison</name>
    <name type="common">North American plains bison</name>
    <dbReference type="NCBI Taxonomy" id="43346"/>
    <lineage>
        <taxon>Eukaryota</taxon>
        <taxon>Metazoa</taxon>
        <taxon>Chordata</taxon>
        <taxon>Craniata</taxon>
        <taxon>Vertebrata</taxon>
        <taxon>Euteleostomi</taxon>
        <taxon>Mammalia</taxon>
        <taxon>Eutheria</taxon>
        <taxon>Laurasiatheria</taxon>
        <taxon>Artiodactyla</taxon>
        <taxon>Ruminantia</taxon>
        <taxon>Pecora</taxon>
        <taxon>Bovidae</taxon>
        <taxon>Bovinae</taxon>
        <taxon>Bison</taxon>
    </lineage>
</organism>
<keyword evidence="19" id="KW-0539">Nucleus</keyword>
<dbReference type="FunFam" id="1.10.510.10:FF:000165">
    <property type="entry name" value="Tyrosine-protein kinase RYK"/>
    <property type="match status" value="1"/>
</dbReference>
<evidence type="ECO:0000259" key="26">
    <source>
        <dbReference type="PROSITE" id="PS50814"/>
    </source>
</evidence>
<evidence type="ECO:0000256" key="13">
    <source>
        <dbReference type="ARBA" id="ARBA00022840"/>
    </source>
</evidence>
<keyword evidence="13" id="KW-0067">ATP-binding</keyword>
<dbReference type="InterPro" id="IPR011009">
    <property type="entry name" value="Kinase-like_dom_sf"/>
</dbReference>
<feature type="compositionally biased region" description="Basic residues" evidence="23">
    <location>
        <begin position="33"/>
        <end position="50"/>
    </location>
</feature>
<dbReference type="Pfam" id="PF07714">
    <property type="entry name" value="PK_Tyr_Ser-Thr"/>
    <property type="match status" value="1"/>
</dbReference>
<evidence type="ECO:0000256" key="2">
    <source>
        <dbReference type="ARBA" id="ARBA00004479"/>
    </source>
</evidence>
<evidence type="ECO:0000256" key="21">
    <source>
        <dbReference type="ARBA" id="ARBA00064150"/>
    </source>
</evidence>
<protein>
    <recommendedName>
        <fullName evidence="22">Tyrosine-protein kinase RYK</fullName>
        <ecNumber evidence="4">2.7.10.1</ecNumber>
    </recommendedName>
</protein>
<keyword evidence="16" id="KW-0829">Tyrosine-protein kinase</keyword>
<dbReference type="RefSeq" id="XP_010856611.1">
    <property type="nucleotide sequence ID" value="XM_010858309.1"/>
</dbReference>
<dbReference type="GO" id="GO:0007169">
    <property type="term" value="P:cell surface receptor protein tyrosine kinase signaling pathway"/>
    <property type="evidence" value="ECO:0007669"/>
    <property type="project" value="TreeGrafter"/>
</dbReference>
<dbReference type="SUPFAM" id="SSF56112">
    <property type="entry name" value="Protein kinase-like (PK-like)"/>
    <property type="match status" value="1"/>
</dbReference>
<keyword evidence="10" id="KW-0732">Signal</keyword>
<dbReference type="CDD" id="cd05043">
    <property type="entry name" value="PTK_Ryk"/>
    <property type="match status" value="1"/>
</dbReference>
<dbReference type="FunFam" id="2.60.40.2170:FF:000002">
    <property type="entry name" value="Tyrosine-protein kinase RYK"/>
    <property type="match status" value="1"/>
</dbReference>
<feature type="region of interest" description="Disordered" evidence="23">
    <location>
        <begin position="1"/>
        <end position="129"/>
    </location>
</feature>
<evidence type="ECO:0000313" key="28">
    <source>
        <dbReference type="RefSeq" id="XP_010856611.1"/>
    </source>
</evidence>
<dbReference type="InterPro" id="IPR003306">
    <property type="entry name" value="WIF"/>
</dbReference>
<dbReference type="GO" id="GO:0043235">
    <property type="term" value="C:receptor complex"/>
    <property type="evidence" value="ECO:0007669"/>
    <property type="project" value="TreeGrafter"/>
</dbReference>
<feature type="compositionally biased region" description="Low complexity" evidence="23">
    <location>
        <begin position="527"/>
        <end position="543"/>
    </location>
</feature>
<dbReference type="PRINTS" id="PR00109">
    <property type="entry name" value="TYRKINASE"/>
</dbReference>
<dbReference type="Proteomes" id="UP000515208">
    <property type="component" value="Unplaced"/>
</dbReference>
<evidence type="ECO:0000256" key="7">
    <source>
        <dbReference type="ARBA" id="ARBA00022679"/>
    </source>
</evidence>
<evidence type="ECO:0000256" key="16">
    <source>
        <dbReference type="ARBA" id="ARBA00023137"/>
    </source>
</evidence>
<evidence type="ECO:0000256" key="24">
    <source>
        <dbReference type="SAM" id="Phobius"/>
    </source>
</evidence>
<evidence type="ECO:0000256" key="1">
    <source>
        <dbReference type="ARBA" id="ARBA00004123"/>
    </source>
</evidence>
<keyword evidence="12 28" id="KW-0418">Kinase</keyword>
<sequence length="868" mass="95495">MYAWKPPEERQHVEQISLRHVSTSQGAPARWIAFKKRPGSGSAQRRRCVRARSQGGGGGARARYRDPLPAADDAAEEEEAAAAAAARSGGLKRRPAATGRRRDELGGRPRLGAVRGSGPGVGGGGAAGGPRFSSAAAAVAMRGTAGPGPPGQGRLPGTRGLKVWSLPASPQRRASLPAYSPSRLKTRGPLGRRRASPFRLAYSLFGLSPYSLEALFPAAPSFFDPSSIRVALGPWTSVSSEKNFGLTARPGGPTALNAPHQWLPLWQARASVEFPGSPELVKIVCGWGRARVWGKVAGGRQVFGGGGAVSVFFLLLRGLSSRCSDSEEVVLVELFFPLGLDAELYYVRNDLISHYALSFNLLVPSETNFLHFTWHAKSKVEYKLGFQVDNFVAMDMPQVNISAQGEVPRTLSVFRVELSCTGKVDSEVMILMQLNLTVNSSKNFTVLNFKRRKMCYKKLEEVKTSGLDKNTSRTIYDPVHAAPTTSTRVFYISVGVCCAVIFLVAIILAVLHLHSMKRIELDDSISASSSSQGLSQPSTQTTQYLRADTPNNATPITSYPTLRIEKNDLRSVTLLEAKAKVKDIAISRERITLKDVLQEGTFGRIFHGILVDEKDPNKEKQAFVKTVKDQASEIQVTMMLTESCKLRGLHHRNLLPITNVCIEEGEKPMVILPYMNWGNLKLFLRQCKLVEANNPQAISQQDLVHMAIQIACGMSYLARREVIHKDLAARNCVIDDTLQVKITDNALSRDLFPMDYHCLGDNENRPVRWMALESLVNNEFSSASDVWAFGVTLWELMTLGQTPYVDIDPFEMAAYLKDGYRIAQPINCPDELFAVMACCWALDPEERPKFQQLVQCLTEFHAALGAYV</sequence>
<dbReference type="CTD" id="6259"/>
<comment type="function">
    <text evidence="20">May be a coreceptor along with FZD8 of Wnt proteins, such as WNT1, WNT3, WNT3A and WNT5A. Involved in neuron differentiation, axon guidance, corpus callosum establishment and neurite outgrowth. In response to WNT3 stimulation, receptor C-terminal cleavage occurs in its transmembrane region and allows the C-terminal intracellular product to translocate from the cytoplasm to the nucleus where it plays a crucial role in neuronal development.</text>
</comment>
<dbReference type="Pfam" id="PF02019">
    <property type="entry name" value="WIF"/>
    <property type="match status" value="1"/>
</dbReference>
<dbReference type="PANTHER" id="PTHR24416">
    <property type="entry name" value="TYROSINE-PROTEIN KINASE RECEPTOR"/>
    <property type="match status" value="1"/>
</dbReference>
<evidence type="ECO:0000256" key="12">
    <source>
        <dbReference type="ARBA" id="ARBA00022777"/>
    </source>
</evidence>
<keyword evidence="9 24" id="KW-0812">Transmembrane</keyword>
<evidence type="ECO:0000256" key="8">
    <source>
        <dbReference type="ARBA" id="ARBA00022687"/>
    </source>
</evidence>
<dbReference type="PROSITE" id="PS00109">
    <property type="entry name" value="PROTEIN_KINASE_TYR"/>
    <property type="match status" value="1"/>
</dbReference>
<dbReference type="Gene3D" id="3.30.200.20">
    <property type="entry name" value="Phosphorylase Kinase, domain 1"/>
    <property type="match status" value="1"/>
</dbReference>
<dbReference type="InterPro" id="IPR000719">
    <property type="entry name" value="Prot_kinase_dom"/>
</dbReference>
<dbReference type="InterPro" id="IPR001245">
    <property type="entry name" value="Ser-Thr/Tyr_kinase_cat_dom"/>
</dbReference>
<dbReference type="GO" id="GO:0060071">
    <property type="term" value="P:Wnt signaling pathway, planar cell polarity pathway"/>
    <property type="evidence" value="ECO:0007669"/>
    <property type="project" value="UniProtKB-ARBA"/>
</dbReference>
<evidence type="ECO:0000256" key="18">
    <source>
        <dbReference type="ARBA" id="ARBA00023180"/>
    </source>
</evidence>
<comment type="subunit">
    <text evidence="21">Interacts with DVL1 (via PDZ domain).</text>
</comment>
<feature type="region of interest" description="Disordered" evidence="23">
    <location>
        <begin position="527"/>
        <end position="550"/>
    </location>
</feature>
<feature type="transmembrane region" description="Helical" evidence="24">
    <location>
        <begin position="489"/>
        <end position="511"/>
    </location>
</feature>
<evidence type="ECO:0000256" key="23">
    <source>
        <dbReference type="SAM" id="MobiDB-lite"/>
    </source>
</evidence>
<dbReference type="InterPro" id="IPR038677">
    <property type="entry name" value="WIF_sf"/>
</dbReference>
<dbReference type="GO" id="GO:0010976">
    <property type="term" value="P:positive regulation of neuron projection development"/>
    <property type="evidence" value="ECO:0007669"/>
    <property type="project" value="TreeGrafter"/>
</dbReference>
<comment type="subcellular location">
    <subcellularLocation>
        <location evidence="3">Cytoplasm</location>
    </subcellularLocation>
    <subcellularLocation>
        <location evidence="2">Membrane</location>
        <topology evidence="2">Single-pass type I membrane protein</topology>
    </subcellularLocation>
    <subcellularLocation>
        <location evidence="1">Nucleus</location>
    </subcellularLocation>
</comment>
<keyword evidence="11" id="KW-0547">Nucleotide-binding</keyword>
<dbReference type="PANTHER" id="PTHR24416:SF349">
    <property type="entry name" value="TYROSINE-PROTEIN KINASE RYK"/>
    <property type="match status" value="1"/>
</dbReference>
<dbReference type="PROSITE" id="PS50814">
    <property type="entry name" value="WIF"/>
    <property type="match status" value="1"/>
</dbReference>